<dbReference type="AlphaFoldDB" id="A0A2U3KAX0"/>
<evidence type="ECO:0000256" key="1">
    <source>
        <dbReference type="SAM" id="MobiDB-lite"/>
    </source>
</evidence>
<gene>
    <name evidence="2" type="ORF">SBA1_1620001</name>
</gene>
<feature type="region of interest" description="Disordered" evidence="1">
    <location>
        <begin position="148"/>
        <end position="176"/>
    </location>
</feature>
<reference evidence="3" key="1">
    <citation type="submission" date="2018-02" db="EMBL/GenBank/DDBJ databases">
        <authorList>
            <person name="Hausmann B."/>
        </authorList>
    </citation>
    <scope>NUCLEOTIDE SEQUENCE [LARGE SCALE GENOMIC DNA]</scope>
    <source>
        <strain evidence="3">Peat soil MAG SbA1</strain>
    </source>
</reference>
<dbReference type="Proteomes" id="UP000238701">
    <property type="component" value="Unassembled WGS sequence"/>
</dbReference>
<evidence type="ECO:0000313" key="2">
    <source>
        <dbReference type="EMBL" id="SPF36758.1"/>
    </source>
</evidence>
<name>A0A2U3KAX0_9BACT</name>
<organism evidence="2 3">
    <name type="scientific">Candidatus Sulfotelmatobacter kueseliae</name>
    <dbReference type="NCBI Taxonomy" id="2042962"/>
    <lineage>
        <taxon>Bacteria</taxon>
        <taxon>Pseudomonadati</taxon>
        <taxon>Acidobacteriota</taxon>
        <taxon>Terriglobia</taxon>
        <taxon>Terriglobales</taxon>
        <taxon>Candidatus Korobacteraceae</taxon>
        <taxon>Candidatus Sulfotelmatobacter</taxon>
    </lineage>
</organism>
<accession>A0A2U3KAX0</accession>
<dbReference type="EMBL" id="OMOD01000071">
    <property type="protein sequence ID" value="SPF36758.1"/>
    <property type="molecule type" value="Genomic_DNA"/>
</dbReference>
<sequence>MPPAENIEILVHLARHNKIFGELARMTLAGWDEKACLDSASDPQTSAEVLEYFISPENLRPKLLPALLENPSVSEGELAKLALGALRETIAAMLTSARVRSLTGVLTILKTNPYLKKEEAAEIDQLLSATASTNAVAAADETADAGQVASGAELSAEEVAGAQADSAAEPAATGEQDEKVSAYLKEHADEIAAEGEKPFQSIGGVVELLGPDYFPVTQRADVPAPVAASPATAALKPGVAVAKRARPGESERKNTLQKINALDVKGRIQLALKGNKEERSILIRDGTKVVALAVLDAPKLSDGEVEQIASQKNVLEAVLRQIPLKRRFVKNYIVVRNLVANPRTPIDLGLGLMKYLLAQDLKNLSANKEVSDTIRKLALKMYKQKVESANKK</sequence>
<proteinExistence type="predicted"/>
<evidence type="ECO:0000313" key="3">
    <source>
        <dbReference type="Proteomes" id="UP000238701"/>
    </source>
</evidence>
<protein>
    <submittedName>
        <fullName evidence="2">Uncharacterized protein</fullName>
    </submittedName>
</protein>